<evidence type="ECO:0000313" key="3">
    <source>
        <dbReference type="EMBL" id="GFY74523.1"/>
    </source>
</evidence>
<keyword evidence="4" id="KW-1185">Reference proteome</keyword>
<reference evidence="3" key="1">
    <citation type="submission" date="2020-08" db="EMBL/GenBank/DDBJ databases">
        <title>Multicomponent nature underlies the extraordinary mechanical properties of spider dragline silk.</title>
        <authorList>
            <person name="Kono N."/>
            <person name="Nakamura H."/>
            <person name="Mori M."/>
            <person name="Yoshida Y."/>
            <person name="Ohtoshi R."/>
            <person name="Malay A.D."/>
            <person name="Moran D.A.P."/>
            <person name="Tomita M."/>
            <person name="Numata K."/>
            <person name="Arakawa K."/>
        </authorList>
    </citation>
    <scope>NUCLEOTIDE SEQUENCE</scope>
</reference>
<dbReference type="Pfam" id="PF00169">
    <property type="entry name" value="PH"/>
    <property type="match status" value="1"/>
</dbReference>
<dbReference type="GO" id="GO:0035861">
    <property type="term" value="C:site of double-strand break"/>
    <property type="evidence" value="ECO:0007669"/>
    <property type="project" value="TreeGrafter"/>
</dbReference>
<dbReference type="GO" id="GO:0042800">
    <property type="term" value="F:histone H3K4 methyltransferase activity"/>
    <property type="evidence" value="ECO:0007669"/>
    <property type="project" value="TreeGrafter"/>
</dbReference>
<dbReference type="Gene3D" id="2.30.29.30">
    <property type="entry name" value="Pleckstrin-homology domain (PH domain)/Phosphotyrosine-binding domain (PTB)"/>
    <property type="match status" value="1"/>
</dbReference>
<dbReference type="GO" id="GO:0000729">
    <property type="term" value="P:DNA double-strand break processing"/>
    <property type="evidence" value="ECO:0007669"/>
    <property type="project" value="TreeGrafter"/>
</dbReference>
<dbReference type="PANTHER" id="PTHR46060">
    <property type="entry name" value="MARINER MOS1 TRANSPOSASE-LIKE PROTEIN"/>
    <property type="match status" value="1"/>
</dbReference>
<dbReference type="InterPro" id="IPR041426">
    <property type="entry name" value="Mos1_HTH"/>
</dbReference>
<dbReference type="CDD" id="cd13291">
    <property type="entry name" value="PH_ORP10_ORP11"/>
    <property type="match status" value="1"/>
</dbReference>
<gene>
    <name evidence="3" type="primary">OSBPL11</name>
    <name evidence="3" type="ORF">TNIN_47621</name>
</gene>
<evidence type="ECO:0000259" key="2">
    <source>
        <dbReference type="PROSITE" id="PS50003"/>
    </source>
</evidence>
<feature type="region of interest" description="Disordered" evidence="1">
    <location>
        <begin position="188"/>
        <end position="219"/>
    </location>
</feature>
<dbReference type="GO" id="GO:0015074">
    <property type="term" value="P:DNA integration"/>
    <property type="evidence" value="ECO:0007669"/>
    <property type="project" value="TreeGrafter"/>
</dbReference>
<dbReference type="InterPro" id="IPR052709">
    <property type="entry name" value="Transposase-MT_Hybrid"/>
</dbReference>
<dbReference type="GO" id="GO:0044774">
    <property type="term" value="P:mitotic DNA integrity checkpoint signaling"/>
    <property type="evidence" value="ECO:0007669"/>
    <property type="project" value="TreeGrafter"/>
</dbReference>
<evidence type="ECO:0000256" key="1">
    <source>
        <dbReference type="SAM" id="MobiDB-lite"/>
    </source>
</evidence>
<comment type="caution">
    <text evidence="3">The sequence shown here is derived from an EMBL/GenBank/DDBJ whole genome shotgun (WGS) entry which is preliminary data.</text>
</comment>
<dbReference type="Gene3D" id="1.10.10.1450">
    <property type="match status" value="1"/>
</dbReference>
<dbReference type="Proteomes" id="UP000886998">
    <property type="component" value="Unassembled WGS sequence"/>
</dbReference>
<organism evidence="3 4">
    <name type="scientific">Trichonephila inaurata madagascariensis</name>
    <dbReference type="NCBI Taxonomy" id="2747483"/>
    <lineage>
        <taxon>Eukaryota</taxon>
        <taxon>Metazoa</taxon>
        <taxon>Ecdysozoa</taxon>
        <taxon>Arthropoda</taxon>
        <taxon>Chelicerata</taxon>
        <taxon>Arachnida</taxon>
        <taxon>Araneae</taxon>
        <taxon>Araneomorphae</taxon>
        <taxon>Entelegynae</taxon>
        <taxon>Araneoidea</taxon>
        <taxon>Nephilidae</taxon>
        <taxon>Trichonephila</taxon>
        <taxon>Trichonephila inaurata</taxon>
    </lineage>
</organism>
<proteinExistence type="predicted"/>
<sequence length="459" mass="51637">MMAEAGSSQLSGASRSIYYSLTDEVPGLTDDERSKLEDVMKKALEFEAEEANKMRLPLEGQLYKYTNVMKGWQYRWFIITPDSGMLEYYMLDERKKSRPRGALYLAGAVVTPSEDDNQSFSVSGVCGEVYKLKANDAKERQIWVDKIRSVIERHRCNSPEASRSDQSNNFQSNFALCKGSSTKLSEELQHSSSATNLNSEKLSESVPETQSNDKPTEAPVDAVNKIKDSVFKAVECQKALAKSIEELPFSGPHIKCSDSNLLLIKAISQAAVQSLEQCYIILRRQRQREALRSNPLSTGPSVDSLDKFKGSDMKRDMKNIKLLKIQGKHKSSGRLRVSIERSPLLTFINRNSYSSEAKILQEFIRGCLLYDFKEGLSAIASSRRICQAFGDSAVNERTARNWFQKFMSGDLSLCDKARTGRLQAAIEEDISQTCGELARQFNTSSKTVRLHLHFLRHTG</sequence>
<dbReference type="GO" id="GO:0003697">
    <property type="term" value="F:single-stranded DNA binding"/>
    <property type="evidence" value="ECO:0007669"/>
    <property type="project" value="TreeGrafter"/>
</dbReference>
<dbReference type="OrthoDB" id="48057at2759"/>
<dbReference type="GO" id="GO:0046975">
    <property type="term" value="F:histone H3K36 methyltransferase activity"/>
    <property type="evidence" value="ECO:0007669"/>
    <property type="project" value="TreeGrafter"/>
</dbReference>
<dbReference type="SMART" id="SM00233">
    <property type="entry name" value="PH"/>
    <property type="match status" value="1"/>
</dbReference>
<accession>A0A8X7CN59</accession>
<feature type="compositionally biased region" description="Polar residues" evidence="1">
    <location>
        <begin position="190"/>
        <end position="213"/>
    </location>
</feature>
<dbReference type="AlphaFoldDB" id="A0A8X7CN59"/>
<dbReference type="GO" id="GO:0003690">
    <property type="term" value="F:double-stranded DNA binding"/>
    <property type="evidence" value="ECO:0007669"/>
    <property type="project" value="TreeGrafter"/>
</dbReference>
<dbReference type="PROSITE" id="PS50003">
    <property type="entry name" value="PH_DOMAIN"/>
    <property type="match status" value="1"/>
</dbReference>
<protein>
    <submittedName>
        <fullName evidence="3">Oxysterol-binding protein-related protein 11</fullName>
    </submittedName>
</protein>
<dbReference type="GO" id="GO:0031297">
    <property type="term" value="P:replication fork processing"/>
    <property type="evidence" value="ECO:0007669"/>
    <property type="project" value="TreeGrafter"/>
</dbReference>
<dbReference type="GO" id="GO:0000793">
    <property type="term" value="C:condensed chromosome"/>
    <property type="evidence" value="ECO:0007669"/>
    <property type="project" value="TreeGrafter"/>
</dbReference>
<dbReference type="GO" id="GO:0006303">
    <property type="term" value="P:double-strand break repair via nonhomologous end joining"/>
    <property type="evidence" value="ECO:0007669"/>
    <property type="project" value="TreeGrafter"/>
</dbReference>
<name>A0A8X7CN59_9ARAC</name>
<evidence type="ECO:0000313" key="4">
    <source>
        <dbReference type="Proteomes" id="UP000886998"/>
    </source>
</evidence>
<dbReference type="Pfam" id="PF17906">
    <property type="entry name" value="HTH_48"/>
    <property type="match status" value="1"/>
</dbReference>
<dbReference type="GO" id="GO:0044547">
    <property type="term" value="F:DNA topoisomerase binding"/>
    <property type="evidence" value="ECO:0007669"/>
    <property type="project" value="TreeGrafter"/>
</dbReference>
<dbReference type="SUPFAM" id="SSF50729">
    <property type="entry name" value="PH domain-like"/>
    <property type="match status" value="1"/>
</dbReference>
<feature type="domain" description="PH" evidence="2">
    <location>
        <begin position="55"/>
        <end position="152"/>
    </location>
</feature>
<dbReference type="PANTHER" id="PTHR46060:SF2">
    <property type="entry name" value="HISTONE-LYSINE N-METHYLTRANSFERASE SETMAR"/>
    <property type="match status" value="1"/>
</dbReference>
<dbReference type="InterPro" id="IPR011993">
    <property type="entry name" value="PH-like_dom_sf"/>
</dbReference>
<dbReference type="GO" id="GO:0000014">
    <property type="term" value="F:single-stranded DNA endodeoxyribonuclease activity"/>
    <property type="evidence" value="ECO:0007669"/>
    <property type="project" value="TreeGrafter"/>
</dbReference>
<dbReference type="GO" id="GO:0005634">
    <property type="term" value="C:nucleus"/>
    <property type="evidence" value="ECO:0007669"/>
    <property type="project" value="TreeGrafter"/>
</dbReference>
<dbReference type="EMBL" id="BMAV01020799">
    <property type="protein sequence ID" value="GFY74523.1"/>
    <property type="molecule type" value="Genomic_DNA"/>
</dbReference>
<dbReference type="InterPro" id="IPR001849">
    <property type="entry name" value="PH_domain"/>
</dbReference>